<dbReference type="Pfam" id="PF01420">
    <property type="entry name" value="Methylase_S"/>
    <property type="match status" value="1"/>
</dbReference>
<dbReference type="Gene3D" id="3.90.220.20">
    <property type="entry name" value="DNA methylase specificity domains"/>
    <property type="match status" value="1"/>
</dbReference>
<dbReference type="Proteomes" id="UP000008563">
    <property type="component" value="Chromosome"/>
</dbReference>
<dbReference type="InterPro" id="IPR000055">
    <property type="entry name" value="Restrct_endonuc_typeI_TRD"/>
</dbReference>
<dbReference type="GO" id="GO:0009307">
    <property type="term" value="P:DNA restriction-modification system"/>
    <property type="evidence" value="ECO:0007669"/>
    <property type="project" value="UniProtKB-KW"/>
</dbReference>
<keyword evidence="6" id="KW-0540">Nuclease</keyword>
<dbReference type="SUPFAM" id="SSF116734">
    <property type="entry name" value="DNA methylase specificity domain"/>
    <property type="match status" value="1"/>
</dbReference>
<dbReference type="EMBL" id="FN568063">
    <property type="protein sequence ID" value="CBJ22847.1"/>
    <property type="molecule type" value="Genomic_DNA"/>
</dbReference>
<feature type="domain" description="Type I restriction modification DNA specificity" evidence="5">
    <location>
        <begin position="12"/>
        <end position="165"/>
    </location>
</feature>
<proteinExistence type="inferred from homology"/>
<keyword evidence="2" id="KW-0680">Restriction system</keyword>
<comment type="similarity">
    <text evidence="1">Belongs to the type-I restriction system S methylase family.</text>
</comment>
<sequence length="191" mass="22197">MMNILEEIQNCPVEWKELGEVVDTVTSPVKLTKKEYQVTGRIPVVDQGEQFIAGYADNEKYLEKDEYIIFGDHSEHVKYVDFAFVQGADGLKILKPKSGIKAKYIYYCFCNFYKKEGSYKRHWSNAKITLIPIPPLEIQEKIVQILDKFTDYVTELTSELTSELTLRKKQYSYFRDYLLNFDEDGSGGGER</sequence>
<evidence type="ECO:0000256" key="3">
    <source>
        <dbReference type="ARBA" id="ARBA00023125"/>
    </source>
</evidence>
<dbReference type="STRING" id="365659.smi_1607"/>
<keyword evidence="6" id="KW-0378">Hydrolase</keyword>
<dbReference type="eggNOG" id="COG0732">
    <property type="taxonomic scope" value="Bacteria"/>
</dbReference>
<evidence type="ECO:0000259" key="5">
    <source>
        <dbReference type="Pfam" id="PF01420"/>
    </source>
</evidence>
<keyword evidence="3" id="KW-0238">DNA-binding</keyword>
<dbReference type="AlphaFoldDB" id="D3HAE9"/>
<evidence type="ECO:0000313" key="7">
    <source>
        <dbReference type="Proteomes" id="UP000008563"/>
    </source>
</evidence>
<dbReference type="PANTHER" id="PTHR43140:SF1">
    <property type="entry name" value="TYPE I RESTRICTION ENZYME ECOKI SPECIFICITY SUBUNIT"/>
    <property type="match status" value="1"/>
</dbReference>
<comment type="subunit">
    <text evidence="4">The methyltransferase is composed of M and S polypeptides.</text>
</comment>
<evidence type="ECO:0000256" key="2">
    <source>
        <dbReference type="ARBA" id="ARBA00022747"/>
    </source>
</evidence>
<dbReference type="PANTHER" id="PTHR43140">
    <property type="entry name" value="TYPE-1 RESTRICTION ENZYME ECOKI SPECIFICITY PROTEIN"/>
    <property type="match status" value="1"/>
</dbReference>
<evidence type="ECO:0000256" key="1">
    <source>
        <dbReference type="ARBA" id="ARBA00010923"/>
    </source>
</evidence>
<dbReference type="REBASE" id="24278">
    <property type="entry name" value="S.SmiB6ORF1609P"/>
</dbReference>
<dbReference type="InterPro" id="IPR044946">
    <property type="entry name" value="Restrct_endonuc_typeI_TRD_sf"/>
</dbReference>
<organism evidence="6 7">
    <name type="scientific">Streptococcus mitis (strain B6)</name>
    <dbReference type="NCBI Taxonomy" id="365659"/>
    <lineage>
        <taxon>Bacteria</taxon>
        <taxon>Bacillati</taxon>
        <taxon>Bacillota</taxon>
        <taxon>Bacilli</taxon>
        <taxon>Lactobacillales</taxon>
        <taxon>Streptococcaceae</taxon>
        <taxon>Streptococcus</taxon>
        <taxon>Streptococcus mitis group</taxon>
    </lineage>
</organism>
<reference evidence="6 7" key="1">
    <citation type="journal article" date="2010" name="PLoS ONE">
        <title>The genome of Streptococcus mitis B6--what is a commensal?</title>
        <authorList>
            <person name="Denapaite D."/>
            <person name="Brueckner R."/>
            <person name="Nuhn M."/>
            <person name="Reichmann P."/>
            <person name="Henrich B."/>
            <person name="Maurer P."/>
            <person name="Schaehle Y."/>
            <person name="Selbmann P."/>
            <person name="Zimmermann W."/>
            <person name="Wambutt R."/>
            <person name="Hakenbeck R."/>
        </authorList>
    </citation>
    <scope>NUCLEOTIDE SEQUENCE [LARGE SCALE GENOMIC DNA]</scope>
    <source>
        <strain evidence="6 7">B6</strain>
    </source>
</reference>
<gene>
    <name evidence="6" type="ordered locus">smi_1607</name>
</gene>
<dbReference type="GO" id="GO:0004519">
    <property type="term" value="F:endonuclease activity"/>
    <property type="evidence" value="ECO:0007669"/>
    <property type="project" value="UniProtKB-KW"/>
</dbReference>
<keyword evidence="6" id="KW-0255">Endonuclease</keyword>
<evidence type="ECO:0000256" key="4">
    <source>
        <dbReference type="ARBA" id="ARBA00038652"/>
    </source>
</evidence>
<dbReference type="KEGG" id="smb:smi_1607"/>
<dbReference type="OrthoDB" id="9795776at2"/>
<dbReference type="PATRIC" id="fig|365659.3.peg.1626"/>
<name>D3HAE9_STRM6</name>
<dbReference type="GO" id="GO:0003677">
    <property type="term" value="F:DNA binding"/>
    <property type="evidence" value="ECO:0007669"/>
    <property type="project" value="UniProtKB-KW"/>
</dbReference>
<accession>D3HAE9</accession>
<evidence type="ECO:0000313" key="6">
    <source>
        <dbReference type="EMBL" id="CBJ22847.1"/>
    </source>
</evidence>
<dbReference type="HOGENOM" id="CLU_021095_6_1_9"/>
<dbReference type="InterPro" id="IPR051212">
    <property type="entry name" value="Type-I_RE_S_subunit"/>
</dbReference>
<protein>
    <submittedName>
        <fullName evidence="6">Restriction endonuclease S subunit</fullName>
    </submittedName>
</protein>